<dbReference type="SUPFAM" id="SSF53756">
    <property type="entry name" value="UDP-Glycosyltransferase/glycogen phosphorylase"/>
    <property type="match status" value="1"/>
</dbReference>
<sequence length="856" mass="98235">MKIKANNANSPIWKDVYSHSMLPEQLQPLYEMATNLWWVWNHEGAKLFGKIDSELWASTEGNPVLLLQSLSYKRIEEILADDVLMAEIKAVYSIFKDYVDVKPDQTKPSVAYFSMEYGLTNVLKIYSGGLGVLAGDYLKEASDSNIDLTAVGFLYRYGYFTQSLSMDGQQIANYEPQNFNALPLTQVMQANGEPMVLEVPYPGRTVYAHIWKVSVGRVPLYLMDTDIPQNSEWDRSITHQLYGGDWENRMKQEYLLGIGGILMLNKLGIKKQIYHCNEGHAALINAQRLVDFIQNDGLSFNQALEVVRASALYTVHTPVPAGHDYFDEGLFGRYMGEFPGKLGISWQEFIDMGRENPGSNEKFSMSVFALNTCQEANGVSWLHGKVSQRMFAPVWKGYFPDELHVGYVTNGVHMPTWASTEWKRFFAEHFDKKFLKDQSNKKYWEAIQNVTDEDIWSIRKTLKNKLITYIKNQYKTNWLKNQGDPAKVVSILDKINPNALLIGFGRRFATYKRAHLLFTDLDRLAKIVNNEQYPIQFVFTGKAHPADGGGQGLIKHIVEISRRPEFLGKIIFLENYDMRLARHLIAGVDVWLNTPTRPLEASGTSGEKAEMNGVLNFSVLDGWWYEGYKPGAGWALTDKRTYENQQYQDQLDAATIYHTLETEIIPTYYARNSKGYSPEWIQYIKNSMSEIAPDYTMKRMLDDYIDRFYNKLATRSAHLHENGFAEAKAIAAWKEEVAEHWDSFQVESFTCSQDLAIDGPVVGKEYKFDLVIDRHELKGMLGVEMVVTKENPDNHQLELLATEQFKLIKEEGSKLFFELKTTPSEAGLHKMGFRVYPVNKELPHRMDFAFVRWIQL</sequence>
<dbReference type="Pfam" id="PF11897">
    <property type="entry name" value="DUF3417"/>
    <property type="match status" value="1"/>
</dbReference>
<dbReference type="PANTHER" id="PTHR42655">
    <property type="entry name" value="GLYCOGEN PHOSPHORYLASE"/>
    <property type="match status" value="1"/>
</dbReference>
<dbReference type="RefSeq" id="WP_008149033.1">
    <property type="nucleotide sequence ID" value="NZ_CAJLBM010000083.1"/>
</dbReference>
<evidence type="ECO:0000256" key="1">
    <source>
        <dbReference type="ARBA" id="ARBA00001275"/>
    </source>
</evidence>
<keyword evidence="3" id="KW-0021">Allosteric enzyme</keyword>
<dbReference type="AlphaFoldDB" id="A0A9Q5X7U4"/>
<evidence type="ECO:0000313" key="4">
    <source>
        <dbReference type="EMBL" id="OUO04511.1"/>
    </source>
</evidence>
<dbReference type="GO" id="GO:0008184">
    <property type="term" value="F:glycogen phosphorylase activity"/>
    <property type="evidence" value="ECO:0007669"/>
    <property type="project" value="InterPro"/>
</dbReference>
<dbReference type="PIRSF" id="PIRSF000460">
    <property type="entry name" value="Pprylas_GlgP"/>
    <property type="match status" value="1"/>
</dbReference>
<gene>
    <name evidence="4" type="ORF">B5F96_11635</name>
</gene>
<dbReference type="GeneID" id="93406963"/>
<dbReference type="Gene3D" id="3.40.50.2000">
    <property type="entry name" value="Glycogen Phosphorylase B"/>
    <property type="match status" value="2"/>
</dbReference>
<dbReference type="InterPro" id="IPR024517">
    <property type="entry name" value="Glycogen_phosphorylase_DUF3417"/>
</dbReference>
<protein>
    <submittedName>
        <fullName evidence="4">Alpha-glucan phosphorylase</fullName>
    </submittedName>
</protein>
<proteinExistence type="inferred from homology"/>
<name>A0A9Q5X7U4_9BACT</name>
<organism evidence="4 5">
    <name type="scientific">Parabacteroides johnsonii</name>
    <dbReference type="NCBI Taxonomy" id="387661"/>
    <lineage>
        <taxon>Bacteria</taxon>
        <taxon>Pseudomonadati</taxon>
        <taxon>Bacteroidota</taxon>
        <taxon>Bacteroidia</taxon>
        <taxon>Bacteroidales</taxon>
        <taxon>Tannerellaceae</taxon>
        <taxon>Parabacteroides</taxon>
    </lineage>
</organism>
<dbReference type="InterPro" id="IPR000811">
    <property type="entry name" value="Glyco_trans_35"/>
</dbReference>
<evidence type="ECO:0000256" key="2">
    <source>
        <dbReference type="ARBA" id="ARBA00006047"/>
    </source>
</evidence>
<dbReference type="EMBL" id="NFIJ01000012">
    <property type="protein sequence ID" value="OUO04511.1"/>
    <property type="molecule type" value="Genomic_DNA"/>
</dbReference>
<evidence type="ECO:0000256" key="3">
    <source>
        <dbReference type="ARBA" id="ARBA00022533"/>
    </source>
</evidence>
<dbReference type="NCBIfam" id="TIGR02094">
    <property type="entry name" value="more_P_ylases"/>
    <property type="match status" value="1"/>
</dbReference>
<reference evidence="5" key="1">
    <citation type="submission" date="2017-04" db="EMBL/GenBank/DDBJ databases">
        <title>Function of individual gut microbiota members based on whole genome sequencing of pure cultures obtained from chicken caecum.</title>
        <authorList>
            <person name="Medvecky M."/>
            <person name="Cejkova D."/>
            <person name="Polansky O."/>
            <person name="Karasova D."/>
            <person name="Kubasova T."/>
            <person name="Cizek A."/>
            <person name="Rychlik I."/>
        </authorList>
    </citation>
    <scope>NUCLEOTIDE SEQUENCE [LARGE SCALE GENOMIC DNA]</scope>
    <source>
        <strain evidence="5">An42</strain>
    </source>
</reference>
<dbReference type="GO" id="GO:0030170">
    <property type="term" value="F:pyridoxal phosphate binding"/>
    <property type="evidence" value="ECO:0007669"/>
    <property type="project" value="InterPro"/>
</dbReference>
<evidence type="ECO:0000313" key="5">
    <source>
        <dbReference type="Proteomes" id="UP000195975"/>
    </source>
</evidence>
<dbReference type="Pfam" id="PF00343">
    <property type="entry name" value="Phosphorylase"/>
    <property type="match status" value="1"/>
</dbReference>
<dbReference type="Proteomes" id="UP000195975">
    <property type="component" value="Unassembled WGS sequence"/>
</dbReference>
<dbReference type="PANTHER" id="PTHR42655:SF1">
    <property type="entry name" value="GLYCOGEN PHOSPHORYLASE"/>
    <property type="match status" value="1"/>
</dbReference>
<dbReference type="GO" id="GO:0005975">
    <property type="term" value="P:carbohydrate metabolic process"/>
    <property type="evidence" value="ECO:0007669"/>
    <property type="project" value="InterPro"/>
</dbReference>
<comment type="catalytic activity">
    <reaction evidence="1">
        <text>[(1-&gt;4)-alpha-D-glucosyl](n) + phosphate = [(1-&gt;4)-alpha-D-glucosyl](n-1) + alpha-D-glucose 1-phosphate</text>
        <dbReference type="Rhea" id="RHEA:41732"/>
        <dbReference type="Rhea" id="RHEA-COMP:9584"/>
        <dbReference type="Rhea" id="RHEA-COMP:9586"/>
        <dbReference type="ChEBI" id="CHEBI:15444"/>
        <dbReference type="ChEBI" id="CHEBI:43474"/>
        <dbReference type="ChEBI" id="CHEBI:58601"/>
        <dbReference type="EC" id="2.4.1.1"/>
    </reaction>
</comment>
<comment type="similarity">
    <text evidence="2">Belongs to the glycogen phosphorylase family.</text>
</comment>
<dbReference type="InterPro" id="IPR011834">
    <property type="entry name" value="Agluc_phsphrylas"/>
</dbReference>
<accession>A0A9Q5X7U4</accession>
<dbReference type="InterPro" id="IPR052182">
    <property type="entry name" value="Glycogen/Maltodextrin_Phosph"/>
</dbReference>
<comment type="caution">
    <text evidence="4">The sequence shown here is derived from an EMBL/GenBank/DDBJ whole genome shotgun (WGS) entry which is preliminary data.</text>
</comment>